<sequence length="186" mass="21466">MVRKGFSLPFLIIIGLIVLVVGFIAFNFYSSLSTNPIETIPNSISDSPWLAPSPSAIPFIVPNNWVTYYDWNSNRYSIKHPPDWSIHGEVINLNTQKSFEQNMKELPFKSYFENFVTINNKTIFIRDVIDAGYAYGHVIEANIPYADENYIWITAKKDGKDDPTNKYNQDEIDQFIQILNTFEVLK</sequence>
<evidence type="ECO:0000313" key="3">
    <source>
        <dbReference type="Proteomes" id="UP000179252"/>
    </source>
</evidence>
<evidence type="ECO:0000256" key="1">
    <source>
        <dbReference type="SAM" id="Phobius"/>
    </source>
</evidence>
<comment type="caution">
    <text evidence="2">The sequence shown here is derived from an EMBL/GenBank/DDBJ whole genome shotgun (WGS) entry which is preliminary data.</text>
</comment>
<gene>
    <name evidence="2" type="ORF">A2165_00135</name>
</gene>
<keyword evidence="1" id="KW-1133">Transmembrane helix</keyword>
<proteinExistence type="predicted"/>
<keyword evidence="1" id="KW-0812">Transmembrane</keyword>
<accession>A0A1F5FXK0</accession>
<evidence type="ECO:0000313" key="2">
    <source>
        <dbReference type="EMBL" id="OGD84346.1"/>
    </source>
</evidence>
<keyword evidence="1" id="KW-0472">Membrane</keyword>
<dbReference type="Proteomes" id="UP000179252">
    <property type="component" value="Unassembled WGS sequence"/>
</dbReference>
<name>A0A1F5FXK0_9BACT</name>
<dbReference type="AlphaFoldDB" id="A0A1F5FXK0"/>
<dbReference type="EMBL" id="MFAU01000024">
    <property type="protein sequence ID" value="OGD84346.1"/>
    <property type="molecule type" value="Genomic_DNA"/>
</dbReference>
<feature type="transmembrane region" description="Helical" evidence="1">
    <location>
        <begin position="6"/>
        <end position="29"/>
    </location>
</feature>
<reference evidence="2 3" key="1">
    <citation type="journal article" date="2016" name="Nat. Commun.">
        <title>Thousands of microbial genomes shed light on interconnected biogeochemical processes in an aquifer system.</title>
        <authorList>
            <person name="Anantharaman K."/>
            <person name="Brown C.T."/>
            <person name="Hug L.A."/>
            <person name="Sharon I."/>
            <person name="Castelle C.J."/>
            <person name="Probst A.J."/>
            <person name="Thomas B.C."/>
            <person name="Singh A."/>
            <person name="Wilkins M.J."/>
            <person name="Karaoz U."/>
            <person name="Brodie E.L."/>
            <person name="Williams K.H."/>
            <person name="Hubbard S.S."/>
            <person name="Banfield J.F."/>
        </authorList>
    </citation>
    <scope>NUCLEOTIDE SEQUENCE [LARGE SCALE GENOMIC DNA]</scope>
</reference>
<organism evidence="2 3">
    <name type="scientific">Candidatus Curtissbacteria bacterium RBG_13_40_7</name>
    <dbReference type="NCBI Taxonomy" id="1797706"/>
    <lineage>
        <taxon>Bacteria</taxon>
        <taxon>Candidatus Curtissiibacteriota</taxon>
    </lineage>
</organism>
<protein>
    <submittedName>
        <fullName evidence="2">Uncharacterized protein</fullName>
    </submittedName>
</protein>